<dbReference type="SMART" id="SM00450">
    <property type="entry name" value="RHOD"/>
    <property type="match status" value="1"/>
</dbReference>
<dbReference type="EMBL" id="BRXW01000309">
    <property type="protein sequence ID" value="GMI17858.1"/>
    <property type="molecule type" value="Genomic_DNA"/>
</dbReference>
<gene>
    <name evidence="3" type="ORF">TrLO_g14181</name>
</gene>
<dbReference type="Pfam" id="PF00849">
    <property type="entry name" value="PseudoU_synth_2"/>
    <property type="match status" value="1"/>
</dbReference>
<organism evidence="3 4">
    <name type="scientific">Triparma laevis f. longispina</name>
    <dbReference type="NCBI Taxonomy" id="1714387"/>
    <lineage>
        <taxon>Eukaryota</taxon>
        <taxon>Sar</taxon>
        <taxon>Stramenopiles</taxon>
        <taxon>Ochrophyta</taxon>
        <taxon>Bolidophyceae</taxon>
        <taxon>Parmales</taxon>
        <taxon>Triparmaceae</taxon>
        <taxon>Triparma</taxon>
    </lineage>
</organism>
<evidence type="ECO:0000313" key="3">
    <source>
        <dbReference type="EMBL" id="GMI17858.1"/>
    </source>
</evidence>
<evidence type="ECO:0000259" key="2">
    <source>
        <dbReference type="PROSITE" id="PS50206"/>
    </source>
</evidence>
<dbReference type="InterPro" id="IPR040503">
    <property type="entry name" value="TRHO_N"/>
</dbReference>
<dbReference type="Gene3D" id="3.30.2350.10">
    <property type="entry name" value="Pseudouridine synthase"/>
    <property type="match status" value="1"/>
</dbReference>
<dbReference type="Gene3D" id="3.40.250.10">
    <property type="entry name" value="Rhodanese-like domain"/>
    <property type="match status" value="1"/>
</dbReference>
<dbReference type="PROSITE" id="PS01129">
    <property type="entry name" value="PSI_RLU"/>
    <property type="match status" value="1"/>
</dbReference>
<dbReference type="GO" id="GO:0001522">
    <property type="term" value="P:pseudouridine synthesis"/>
    <property type="evidence" value="ECO:0007669"/>
    <property type="project" value="InterPro"/>
</dbReference>
<feature type="region of interest" description="Disordered" evidence="1">
    <location>
        <begin position="1"/>
        <end position="25"/>
    </location>
</feature>
<evidence type="ECO:0000256" key="1">
    <source>
        <dbReference type="SAM" id="MobiDB-lite"/>
    </source>
</evidence>
<dbReference type="PANTHER" id="PTHR43268:SF6">
    <property type="entry name" value="THIOSULFATE SULFURTRANSFERASE_RHODANESE-LIKE DOMAIN-CONTAINING PROTEIN 2"/>
    <property type="match status" value="1"/>
</dbReference>
<dbReference type="InterPro" id="IPR020103">
    <property type="entry name" value="PsdUridine_synth_cat_dom_sf"/>
</dbReference>
<dbReference type="GO" id="GO:0003723">
    <property type="term" value="F:RNA binding"/>
    <property type="evidence" value="ECO:0007669"/>
    <property type="project" value="InterPro"/>
</dbReference>
<proteinExistence type="predicted"/>
<dbReference type="InterPro" id="IPR006224">
    <property type="entry name" value="PsdUridine_synth_RluA-like_CS"/>
</dbReference>
<dbReference type="Pfam" id="PF12368">
    <property type="entry name" value="Rhodanese_C"/>
    <property type="match status" value="1"/>
</dbReference>
<dbReference type="PROSITE" id="PS50206">
    <property type="entry name" value="RHODANESE_3"/>
    <property type="match status" value="1"/>
</dbReference>
<comment type="caution">
    <text evidence="3">The sequence shown here is derived from an EMBL/GenBank/DDBJ whole genome shotgun (WGS) entry which is preliminary data.</text>
</comment>
<dbReference type="Pfam" id="PF00581">
    <property type="entry name" value="Rhodanese"/>
    <property type="match status" value="1"/>
</dbReference>
<accession>A0A9W7FTV2</accession>
<dbReference type="Proteomes" id="UP001165122">
    <property type="component" value="Unassembled WGS sequence"/>
</dbReference>
<dbReference type="InterPro" id="IPR022111">
    <property type="entry name" value="Rhodanese_C"/>
</dbReference>
<dbReference type="SUPFAM" id="SSF55120">
    <property type="entry name" value="Pseudouridine synthase"/>
    <property type="match status" value="1"/>
</dbReference>
<feature type="domain" description="Rhodanese" evidence="2">
    <location>
        <begin position="222"/>
        <end position="320"/>
    </location>
</feature>
<dbReference type="SUPFAM" id="SSF52821">
    <property type="entry name" value="Rhodanese/Cell cycle control phosphatase"/>
    <property type="match status" value="1"/>
</dbReference>
<protein>
    <recommendedName>
        <fullName evidence="2">Rhodanese domain-containing protein</fullName>
    </recommendedName>
</protein>
<dbReference type="GO" id="GO:0009982">
    <property type="term" value="F:pseudouridine synthase activity"/>
    <property type="evidence" value="ECO:0007669"/>
    <property type="project" value="InterPro"/>
</dbReference>
<dbReference type="Gene3D" id="3.30.70.100">
    <property type="match status" value="1"/>
</dbReference>
<keyword evidence="4" id="KW-1185">Reference proteome</keyword>
<dbReference type="InterPro" id="IPR036873">
    <property type="entry name" value="Rhodanese-like_dom_sf"/>
</dbReference>
<dbReference type="InterPro" id="IPR006145">
    <property type="entry name" value="PsdUridine_synth_RsuA/RluA"/>
</dbReference>
<dbReference type="AlphaFoldDB" id="A0A9W7FTV2"/>
<name>A0A9W7FTV2_9STRA</name>
<dbReference type="PANTHER" id="PTHR43268">
    <property type="entry name" value="THIOSULFATE SULFURTRANSFERASE/RHODANESE-LIKE DOMAIN-CONTAINING PROTEIN 2"/>
    <property type="match status" value="1"/>
</dbReference>
<evidence type="ECO:0000313" key="4">
    <source>
        <dbReference type="Proteomes" id="UP001165122"/>
    </source>
</evidence>
<sequence>MSSNSNKLPPPPLTNTSNDASNDDQDHNIPTHIILFYKYTPLSTDVNEMASYRSLQLSLTSSLKLRGRLLLGQSLNEGLNGTFSGSYTALMCYAAAMGIDNTSPQSITSSTIVNYIQTHSKTPTSLNPTLLKSYAPAILTYLSTMNRTPRPIPPFTIPFSEFKWSLNVPNSSNLLSQVFPDLYIKVVKEIIGTGGLLESIKIEETGKGLLTPNEFHDQVSDMDDETILIDCRNDKEVQIGSFTSALNPKTKTYNQFPKWVDSNKSEVLLGKKKILMYCTGGIRCEKASAYVRNNMEEDVEVYHLKGGVHRYLEEYGSGGFFKGKNFVFDGRQGVGEEGGEVVGRCRGCEKKWDVFTAKNVCTVCREQVLICDGCEEKGDEYWCEEHDDLKGIYYTNLGGRGGEELESMEGGLKEYLERIAIGKEFKSRRRTVMKQLDKLATYLNVAPASSCDPNSPPQFCRSCNDVKCDGKCWGYFGLNRKNKLLGVGELAEGPKKKAKMNYNDENSKKKGQVDLKAVKREEEIKFLKKNNLVAPVLTYSHDVSGTKVRIIPPYLNTVTCVVKPKNAGLNIVDYLTEFYVSCKDADDVKNSIANGGIKVNGRNVTAVYEVKFNDVIKREICVHEPLIKADDIEVEKRTLEGVGEVYCVNKPSSVPTHPAGQYLGNSLTCLVEGELGLDVKSLKPCHRLDKATSGLVLMSTEKSVVNKFNGLMTGEGKVAKAYIAMLSGTPEIKEGVTEVEGGWEVDINIELKDAKAGLRGVVEGGKGGKVCKTRFEILERREGGILKVACLPREGRGHQIRVHASWLGLPIEGDVLYGGEGIGGAGGGKEFRKGCLEIMNGMAGEKVEGCLVCKGGVGEESFKEDQLLGEGSEIRLHAWKYKFVIDGKEVELGVGEPVWG</sequence>
<dbReference type="InterPro" id="IPR001763">
    <property type="entry name" value="Rhodanese-like_dom"/>
</dbReference>
<reference evidence="4" key="1">
    <citation type="journal article" date="2023" name="Commun. Biol.">
        <title>Genome analysis of Parmales, the sister group of diatoms, reveals the evolutionary specialization of diatoms from phago-mixotrophs to photoautotrophs.</title>
        <authorList>
            <person name="Ban H."/>
            <person name="Sato S."/>
            <person name="Yoshikawa S."/>
            <person name="Yamada K."/>
            <person name="Nakamura Y."/>
            <person name="Ichinomiya M."/>
            <person name="Sato N."/>
            <person name="Blanc-Mathieu R."/>
            <person name="Endo H."/>
            <person name="Kuwata A."/>
            <person name="Ogata H."/>
        </authorList>
    </citation>
    <scope>NUCLEOTIDE SEQUENCE [LARGE SCALE GENOMIC DNA]</scope>
    <source>
        <strain evidence="4">NIES 3700</strain>
    </source>
</reference>
<dbReference type="InterPro" id="IPR020936">
    <property type="entry name" value="TrhO"/>
</dbReference>
<dbReference type="Pfam" id="PF17773">
    <property type="entry name" value="UPF0176_N"/>
    <property type="match status" value="1"/>
</dbReference>
<dbReference type="OrthoDB" id="25002at2759"/>